<evidence type="ECO:0000256" key="1">
    <source>
        <dbReference type="ARBA" id="ARBA00004651"/>
    </source>
</evidence>
<dbReference type="SUPFAM" id="SSF52540">
    <property type="entry name" value="P-loop containing nucleoside triphosphate hydrolases"/>
    <property type="match status" value="1"/>
</dbReference>
<sequence length="576" mass="65121">MVSLLRIFSYAWKYKFYIMIALILMFIELVVDLVQPFFISKVIDDGIVAQDINTVWFYLGVMLLVSLIAFTGGIFNSYFSSFAANMFSYDLRRALFNRIQYFSLGTLSKFQTSSLITRLTQDVLQVEMLLYMSLRIVLRAPLLVFGSLAMAFVVNPTLGFYLSMLTPVLLIFLFIVARFGAKIFMRVQKRIDQINRFIQQNLEAVRLIKANDRGEFESNRFQKVAARLRDDTMYALRLMETIMPVLLIIMNGSILIVIWFASDMLQNNAVQVGEVVAVINYGLRMQNGFGMFAFIIMAFSRAKASSDRMNEVLDAPINTDDKTPTLIEDTAGTVEFNNVSFRYPGTKKEVLKNITFRINPNEKFVIMGGTGAGKSTLLSLIPRMYKTTEGSVIVNDKNVEDWNEDDLRQTIGYVPQSSTLFSGSIYENLLWGDLEALEEDVMVATQRAQIHDNIKNFDNQYRTIVGQRGVTLSGGQKQRLSIARALVRKPSILILDDSTSALDIKTENALWEALKDLNATRVIVTQKVITAKTADRILLLDKGEISAIGSHDELMNTSKLYQEIVESQSKGGSFDD</sequence>
<dbReference type="Pfam" id="PF00664">
    <property type="entry name" value="ABC_membrane"/>
    <property type="match status" value="1"/>
</dbReference>
<dbReference type="Gene3D" id="1.20.1560.10">
    <property type="entry name" value="ABC transporter type 1, transmembrane domain"/>
    <property type="match status" value="1"/>
</dbReference>
<dbReference type="Proteomes" id="UP000243605">
    <property type="component" value="Unassembled WGS sequence"/>
</dbReference>
<evidence type="ECO:0000256" key="5">
    <source>
        <dbReference type="ARBA" id="ARBA00022741"/>
    </source>
</evidence>
<protein>
    <submittedName>
        <fullName evidence="13">ATP-binding cassette, subfamily B</fullName>
    </submittedName>
</protein>
<dbReference type="InterPro" id="IPR017871">
    <property type="entry name" value="ABC_transporter-like_CS"/>
</dbReference>
<dbReference type="AlphaFoldDB" id="A0A662Z0R7"/>
<dbReference type="InterPro" id="IPR003439">
    <property type="entry name" value="ABC_transporter-like_ATP-bd"/>
</dbReference>
<name>A0A662Z0R7_9STAP</name>
<dbReference type="PANTHER" id="PTHR43394">
    <property type="entry name" value="ATP-DEPENDENT PERMEASE MDL1, MITOCHONDRIAL"/>
    <property type="match status" value="1"/>
</dbReference>
<reference evidence="13 14" key="1">
    <citation type="submission" date="2016-10" db="EMBL/GenBank/DDBJ databases">
        <authorList>
            <person name="Varghese N."/>
            <person name="Submissions S."/>
        </authorList>
    </citation>
    <scope>NUCLEOTIDE SEQUENCE [LARGE SCALE GENOMIC DNA]</scope>
    <source>
        <strain evidence="13 14">IBRC-M10081</strain>
    </source>
</reference>
<dbReference type="PROSITE" id="PS00211">
    <property type="entry name" value="ABC_TRANSPORTER_1"/>
    <property type="match status" value="1"/>
</dbReference>
<feature type="domain" description="ABC transporter" evidence="11">
    <location>
        <begin position="334"/>
        <end position="567"/>
    </location>
</feature>
<feature type="transmembrane region" description="Helical" evidence="10">
    <location>
        <begin position="160"/>
        <end position="181"/>
    </location>
</feature>
<dbReference type="FunFam" id="3.40.50.300:FF:000221">
    <property type="entry name" value="Multidrug ABC transporter ATP-binding protein"/>
    <property type="match status" value="1"/>
</dbReference>
<organism evidence="13 14">
    <name type="scientific">Aliicoccus persicus</name>
    <dbReference type="NCBI Taxonomy" id="930138"/>
    <lineage>
        <taxon>Bacteria</taxon>
        <taxon>Bacillati</taxon>
        <taxon>Bacillota</taxon>
        <taxon>Bacilli</taxon>
        <taxon>Bacillales</taxon>
        <taxon>Staphylococcaceae</taxon>
        <taxon>Aliicoccus</taxon>
    </lineage>
</organism>
<dbReference type="Pfam" id="PF00005">
    <property type="entry name" value="ABC_tran"/>
    <property type="match status" value="1"/>
</dbReference>
<dbReference type="SUPFAM" id="SSF90123">
    <property type="entry name" value="ABC transporter transmembrane region"/>
    <property type="match status" value="1"/>
</dbReference>
<evidence type="ECO:0000256" key="2">
    <source>
        <dbReference type="ARBA" id="ARBA00022448"/>
    </source>
</evidence>
<dbReference type="InterPro" id="IPR011527">
    <property type="entry name" value="ABC1_TM_dom"/>
</dbReference>
<keyword evidence="4 10" id="KW-0812">Transmembrane</keyword>
<dbReference type="GO" id="GO:0005886">
    <property type="term" value="C:plasma membrane"/>
    <property type="evidence" value="ECO:0007669"/>
    <property type="project" value="UniProtKB-SubCell"/>
</dbReference>
<dbReference type="InterPro" id="IPR036640">
    <property type="entry name" value="ABC1_TM_sf"/>
</dbReference>
<dbReference type="PANTHER" id="PTHR43394:SF1">
    <property type="entry name" value="ATP-BINDING CASSETTE SUB-FAMILY B MEMBER 10, MITOCHONDRIAL"/>
    <property type="match status" value="1"/>
</dbReference>
<dbReference type="Gene3D" id="3.40.50.300">
    <property type="entry name" value="P-loop containing nucleotide triphosphate hydrolases"/>
    <property type="match status" value="1"/>
</dbReference>
<dbReference type="InterPro" id="IPR027417">
    <property type="entry name" value="P-loop_NTPase"/>
</dbReference>
<dbReference type="EMBL" id="FOIT01000001">
    <property type="protein sequence ID" value="SEV82109.1"/>
    <property type="molecule type" value="Genomic_DNA"/>
</dbReference>
<dbReference type="InterPro" id="IPR039421">
    <property type="entry name" value="Type_1_exporter"/>
</dbReference>
<evidence type="ECO:0000256" key="10">
    <source>
        <dbReference type="SAM" id="Phobius"/>
    </source>
</evidence>
<evidence type="ECO:0000256" key="9">
    <source>
        <dbReference type="ARBA" id="ARBA00025074"/>
    </source>
</evidence>
<keyword evidence="3" id="KW-1003">Cell membrane</keyword>
<dbReference type="PROSITE" id="PS50929">
    <property type="entry name" value="ABC_TM1F"/>
    <property type="match status" value="1"/>
</dbReference>
<feature type="domain" description="ABC transmembrane type-1" evidence="12">
    <location>
        <begin position="20"/>
        <end position="301"/>
    </location>
</feature>
<keyword evidence="6 13" id="KW-0067">ATP-binding</keyword>
<evidence type="ECO:0000313" key="14">
    <source>
        <dbReference type="Proteomes" id="UP000243605"/>
    </source>
</evidence>
<feature type="transmembrane region" description="Helical" evidence="10">
    <location>
        <begin position="16"/>
        <end position="35"/>
    </location>
</feature>
<evidence type="ECO:0000256" key="7">
    <source>
        <dbReference type="ARBA" id="ARBA00022989"/>
    </source>
</evidence>
<feature type="transmembrane region" description="Helical" evidence="10">
    <location>
        <begin position="136"/>
        <end position="154"/>
    </location>
</feature>
<comment type="subcellular location">
    <subcellularLocation>
        <location evidence="1">Cell membrane</location>
        <topology evidence="1">Multi-pass membrane protein</topology>
    </subcellularLocation>
</comment>
<accession>A0A662Z0R7</accession>
<evidence type="ECO:0000259" key="12">
    <source>
        <dbReference type="PROSITE" id="PS50929"/>
    </source>
</evidence>
<comment type="function">
    <text evidence="9">May be involved in multidrug export. Transmembrane domains (TMD) form a pore in the cell membrane and the ATP-binding domain (NBD) is responsible for energy generation.</text>
</comment>
<dbReference type="PROSITE" id="PS50893">
    <property type="entry name" value="ABC_TRANSPORTER_2"/>
    <property type="match status" value="1"/>
</dbReference>
<feature type="transmembrane region" description="Helical" evidence="10">
    <location>
        <begin position="281"/>
        <end position="299"/>
    </location>
</feature>
<feature type="transmembrane region" description="Helical" evidence="10">
    <location>
        <begin position="242"/>
        <end position="261"/>
    </location>
</feature>
<dbReference type="InterPro" id="IPR003593">
    <property type="entry name" value="AAA+_ATPase"/>
</dbReference>
<evidence type="ECO:0000313" key="13">
    <source>
        <dbReference type="EMBL" id="SEV82109.1"/>
    </source>
</evidence>
<keyword evidence="5" id="KW-0547">Nucleotide-binding</keyword>
<gene>
    <name evidence="13" type="ORF">SAMN05192557_0214</name>
</gene>
<evidence type="ECO:0000256" key="6">
    <source>
        <dbReference type="ARBA" id="ARBA00022840"/>
    </source>
</evidence>
<evidence type="ECO:0000256" key="3">
    <source>
        <dbReference type="ARBA" id="ARBA00022475"/>
    </source>
</evidence>
<evidence type="ECO:0000259" key="11">
    <source>
        <dbReference type="PROSITE" id="PS50893"/>
    </source>
</evidence>
<keyword evidence="14" id="KW-1185">Reference proteome</keyword>
<evidence type="ECO:0000256" key="4">
    <source>
        <dbReference type="ARBA" id="ARBA00022692"/>
    </source>
</evidence>
<evidence type="ECO:0000256" key="8">
    <source>
        <dbReference type="ARBA" id="ARBA00023136"/>
    </source>
</evidence>
<keyword evidence="7 10" id="KW-1133">Transmembrane helix</keyword>
<dbReference type="SMART" id="SM00382">
    <property type="entry name" value="AAA"/>
    <property type="match status" value="1"/>
</dbReference>
<dbReference type="GO" id="GO:0015421">
    <property type="term" value="F:ABC-type oligopeptide transporter activity"/>
    <property type="evidence" value="ECO:0007669"/>
    <property type="project" value="TreeGrafter"/>
</dbReference>
<feature type="transmembrane region" description="Helical" evidence="10">
    <location>
        <begin position="55"/>
        <end position="79"/>
    </location>
</feature>
<dbReference type="GO" id="GO:0005524">
    <property type="term" value="F:ATP binding"/>
    <property type="evidence" value="ECO:0007669"/>
    <property type="project" value="UniProtKB-KW"/>
</dbReference>
<dbReference type="CDD" id="cd18548">
    <property type="entry name" value="ABC_6TM_Tm287_like"/>
    <property type="match status" value="1"/>
</dbReference>
<keyword evidence="8 10" id="KW-0472">Membrane</keyword>
<keyword evidence="2" id="KW-0813">Transport</keyword>
<dbReference type="GO" id="GO:0016887">
    <property type="term" value="F:ATP hydrolysis activity"/>
    <property type="evidence" value="ECO:0007669"/>
    <property type="project" value="InterPro"/>
</dbReference>
<proteinExistence type="predicted"/>